<reference evidence="4 5" key="1">
    <citation type="journal article" date="2018" name="Nat. Biotechnol.">
        <title>A standardized bacterial taxonomy based on genome phylogeny substantially revises the tree of life.</title>
        <authorList>
            <person name="Parks D.H."/>
            <person name="Chuvochina M."/>
            <person name="Waite D.W."/>
            <person name="Rinke C."/>
            <person name="Skarshewski A."/>
            <person name="Chaumeil P.A."/>
            <person name="Hugenholtz P."/>
        </authorList>
    </citation>
    <scope>NUCLEOTIDE SEQUENCE [LARGE SCALE GENOMIC DNA]</scope>
    <source>
        <strain evidence="4">UBA8672</strain>
    </source>
</reference>
<evidence type="ECO:0000313" key="4">
    <source>
        <dbReference type="EMBL" id="HCW92574.1"/>
    </source>
</evidence>
<dbReference type="EMBL" id="DPPF01000058">
    <property type="protein sequence ID" value="HCW92574.1"/>
    <property type="molecule type" value="Genomic_DNA"/>
</dbReference>
<comment type="subcellular location">
    <subcellularLocation>
        <location evidence="2">Cell membrane</location>
        <topology evidence="2">Multi-pass membrane protein</topology>
    </subcellularLocation>
</comment>
<sequence>MKIESREKRVAYAGMIVALMAVSAFMKIPLPTVPITFQPLVVMLVPMVFGVSVSFIGMFLYLLLGLIGLPIFAHGGGIAYVLNPTFGYLVGFVVSSVVIGYISDKAENIKGFISGGLLGLIIIYFLGVCYLFININYIQDKPMSMMTALKIGFFIPIWLDLVKLVVAAFIAGKLRKIIK</sequence>
<proteinExistence type="inferred from homology"/>
<feature type="transmembrane region" description="Helical" evidence="3">
    <location>
        <begin position="60"/>
        <end position="80"/>
    </location>
</feature>
<dbReference type="AlphaFoldDB" id="A0A3D5QA74"/>
<evidence type="ECO:0000256" key="2">
    <source>
        <dbReference type="PIRNR" id="PIRNR016661"/>
    </source>
</evidence>
<dbReference type="InterPro" id="IPR003784">
    <property type="entry name" value="BioY"/>
</dbReference>
<dbReference type="GO" id="GO:0005886">
    <property type="term" value="C:plasma membrane"/>
    <property type="evidence" value="ECO:0007669"/>
    <property type="project" value="UniProtKB-SubCell"/>
</dbReference>
<dbReference type="RefSeq" id="WP_013886061.1">
    <property type="nucleotide sequence ID" value="NZ_JAAZVV010000107.1"/>
</dbReference>
<keyword evidence="3" id="KW-1133">Transmembrane helix</keyword>
<name>A0A3D5QA74_FLESI</name>
<accession>A0A3D5QA74</accession>
<dbReference type="Gene3D" id="1.10.1760.20">
    <property type="match status" value="1"/>
</dbReference>
<evidence type="ECO:0000256" key="3">
    <source>
        <dbReference type="SAM" id="Phobius"/>
    </source>
</evidence>
<dbReference type="Pfam" id="PF02632">
    <property type="entry name" value="BioY"/>
    <property type="match status" value="1"/>
</dbReference>
<protein>
    <recommendedName>
        <fullName evidence="2">Biotin transporter</fullName>
    </recommendedName>
</protein>
<dbReference type="PANTHER" id="PTHR34295">
    <property type="entry name" value="BIOTIN TRANSPORTER BIOY"/>
    <property type="match status" value="1"/>
</dbReference>
<keyword evidence="3" id="KW-0812">Transmembrane</keyword>
<keyword evidence="2" id="KW-0813">Transport</keyword>
<evidence type="ECO:0000313" key="5">
    <source>
        <dbReference type="Proteomes" id="UP000262325"/>
    </source>
</evidence>
<comment type="caution">
    <text evidence="4">The sequence shown here is derived from an EMBL/GenBank/DDBJ whole genome shotgun (WGS) entry which is preliminary data.</text>
</comment>
<organism evidence="4 5">
    <name type="scientific">Flexistipes sinusarabici</name>
    <dbReference type="NCBI Taxonomy" id="2352"/>
    <lineage>
        <taxon>Bacteria</taxon>
        <taxon>Pseudomonadati</taxon>
        <taxon>Deferribacterota</taxon>
        <taxon>Deferribacteres</taxon>
        <taxon>Deferribacterales</taxon>
        <taxon>Flexistipitaceae</taxon>
        <taxon>Flexistipes</taxon>
    </lineage>
</organism>
<keyword evidence="2" id="KW-1003">Cell membrane</keyword>
<feature type="transmembrane region" description="Helical" evidence="3">
    <location>
        <begin position="153"/>
        <end position="172"/>
    </location>
</feature>
<dbReference type="GO" id="GO:0015225">
    <property type="term" value="F:biotin transmembrane transporter activity"/>
    <property type="evidence" value="ECO:0007669"/>
    <property type="project" value="UniProtKB-UniRule"/>
</dbReference>
<feature type="transmembrane region" description="Helical" evidence="3">
    <location>
        <begin position="86"/>
        <end position="103"/>
    </location>
</feature>
<feature type="transmembrane region" description="Helical" evidence="3">
    <location>
        <begin position="12"/>
        <end position="30"/>
    </location>
</feature>
<dbReference type="Proteomes" id="UP000262325">
    <property type="component" value="Unassembled WGS sequence"/>
</dbReference>
<feature type="transmembrane region" description="Helical" evidence="3">
    <location>
        <begin position="115"/>
        <end position="133"/>
    </location>
</feature>
<comment type="similarity">
    <text evidence="1 2">Belongs to the BioY family.</text>
</comment>
<keyword evidence="2 3" id="KW-0472">Membrane</keyword>
<dbReference type="OMA" id="SMQPFFC"/>
<gene>
    <name evidence="4" type="ORF">DHM44_02725</name>
</gene>
<dbReference type="PANTHER" id="PTHR34295:SF1">
    <property type="entry name" value="BIOTIN TRANSPORTER BIOY"/>
    <property type="match status" value="1"/>
</dbReference>
<evidence type="ECO:0000256" key="1">
    <source>
        <dbReference type="ARBA" id="ARBA00010692"/>
    </source>
</evidence>
<dbReference type="PIRSF" id="PIRSF016661">
    <property type="entry name" value="BioY"/>
    <property type="match status" value="1"/>
</dbReference>